<protein>
    <submittedName>
        <fullName evidence="1">Uncharacterized protein</fullName>
    </submittedName>
</protein>
<dbReference type="AlphaFoldDB" id="A0A6C0RGI5"/>
<evidence type="ECO:0000313" key="1">
    <source>
        <dbReference type="EMBL" id="QIA08785.1"/>
    </source>
</evidence>
<name>A0A6C0RGI5_9BACT</name>
<proteinExistence type="predicted"/>
<reference evidence="1 2" key="1">
    <citation type="submission" date="2020-02" db="EMBL/GenBank/DDBJ databases">
        <title>Genome sequencing for Draconibacterium sp. strain M1.</title>
        <authorList>
            <person name="Park S.-J."/>
        </authorList>
    </citation>
    <scope>NUCLEOTIDE SEQUENCE [LARGE SCALE GENOMIC DNA]</scope>
    <source>
        <strain evidence="1 2">M1</strain>
    </source>
</reference>
<sequence>MNKTQTNQFRMFLNTQEALDSNSTLWSSIPIMLSTKNNLDELIQRISDVNEKTVLNSKAVTANKTASLNALIEKAVTLSGILQAYAAVTDNMKLAGKIALTKSDITKIRETDVEAVVTPVIDEARKELSNLADYGLTEELIVEAETSLDDFKTQIGQPRVVRNQAFAAMTLMEELFDAANDLVKNTLDKLMIRFKFTNTEFYSEYERARTIVD</sequence>
<dbReference type="RefSeq" id="WP_163347216.1">
    <property type="nucleotide sequence ID" value="NZ_CP048409.1"/>
</dbReference>
<dbReference type="EMBL" id="CP048409">
    <property type="protein sequence ID" value="QIA08785.1"/>
    <property type="molecule type" value="Genomic_DNA"/>
</dbReference>
<gene>
    <name evidence="1" type="ORF">G0Q07_14125</name>
</gene>
<accession>A0A6C0RGI5</accession>
<keyword evidence="2" id="KW-1185">Reference proteome</keyword>
<dbReference type="Proteomes" id="UP000474630">
    <property type="component" value="Chromosome"/>
</dbReference>
<organism evidence="1 2">
    <name type="scientific">Draconibacterium halophilum</name>
    <dbReference type="NCBI Taxonomy" id="2706887"/>
    <lineage>
        <taxon>Bacteria</taxon>
        <taxon>Pseudomonadati</taxon>
        <taxon>Bacteroidota</taxon>
        <taxon>Bacteroidia</taxon>
        <taxon>Marinilabiliales</taxon>
        <taxon>Prolixibacteraceae</taxon>
        <taxon>Draconibacterium</taxon>
    </lineage>
</organism>
<dbReference type="KEGG" id="drc:G0Q07_14125"/>
<evidence type="ECO:0000313" key="2">
    <source>
        <dbReference type="Proteomes" id="UP000474630"/>
    </source>
</evidence>